<dbReference type="Proteomes" id="UP000232323">
    <property type="component" value="Unassembled WGS sequence"/>
</dbReference>
<dbReference type="InterPro" id="IPR027417">
    <property type="entry name" value="P-loop_NTPase"/>
</dbReference>
<dbReference type="GO" id="GO:0016817">
    <property type="term" value="F:hydrolase activity, acting on acid anhydrides"/>
    <property type="evidence" value="ECO:0007669"/>
    <property type="project" value="InterPro"/>
</dbReference>
<evidence type="ECO:0000259" key="4">
    <source>
        <dbReference type="PROSITE" id="PS51206"/>
    </source>
</evidence>
<evidence type="ECO:0000313" key="5">
    <source>
        <dbReference type="EMBL" id="GAX86414.1"/>
    </source>
</evidence>
<dbReference type="PROSITE" id="PS51206">
    <property type="entry name" value="SF3_HELICASE_1"/>
    <property type="match status" value="1"/>
</dbReference>
<evidence type="ECO:0000256" key="2">
    <source>
        <dbReference type="ARBA" id="ARBA00022801"/>
    </source>
</evidence>
<feature type="domain" description="SF3 helicase" evidence="4">
    <location>
        <begin position="468"/>
        <end position="631"/>
    </location>
</feature>
<evidence type="ECO:0000313" key="6">
    <source>
        <dbReference type="Proteomes" id="UP000232323"/>
    </source>
</evidence>
<evidence type="ECO:0000256" key="1">
    <source>
        <dbReference type="ARBA" id="ARBA00022741"/>
    </source>
</evidence>
<dbReference type="Pfam" id="PF08707">
    <property type="entry name" value="PriCT_2"/>
    <property type="match status" value="1"/>
</dbReference>
<dbReference type="InterPro" id="IPR051620">
    <property type="entry name" value="ORF904-like_C"/>
</dbReference>
<proteinExistence type="predicted"/>
<protein>
    <recommendedName>
        <fullName evidence="4">SF3 helicase domain-containing protein</fullName>
    </recommendedName>
</protein>
<gene>
    <name evidence="5" type="ORF">CEUSTIGMA_g13824.t1</name>
</gene>
<keyword evidence="2" id="KW-0378">Hydrolase</keyword>
<dbReference type="InterPro" id="IPR006500">
    <property type="entry name" value="Helicase_put_C_phage/plasmid"/>
</dbReference>
<evidence type="ECO:0000256" key="3">
    <source>
        <dbReference type="ARBA" id="ARBA00022840"/>
    </source>
</evidence>
<keyword evidence="3" id="KW-0067">ATP-binding</keyword>
<comment type="caution">
    <text evidence="5">The sequence shown here is derived from an EMBL/GenBank/DDBJ whole genome shotgun (WGS) entry which is preliminary data.</text>
</comment>
<keyword evidence="6" id="KW-1185">Reference proteome</keyword>
<dbReference type="AlphaFoldDB" id="A0A250XTN5"/>
<dbReference type="InterPro" id="IPR014819">
    <property type="entry name" value="PriCT_2"/>
</dbReference>
<dbReference type="PANTHER" id="PTHR35372:SF2">
    <property type="entry name" value="SF3 HELICASE DOMAIN-CONTAINING PROTEIN"/>
    <property type="match status" value="1"/>
</dbReference>
<sequence>MRFIPTLSSKRSLVFESTIETLESHIGSSHHTCEYLKSPCVVHPYFDIESYHDTEPTIEFVQTRRSDILNSVHRIFGTHPSNVEPEILFATRHGWVMKNSNRKYKVSHRAYVTNYKIEYTLLPDVIVLSGRSSLFDTTVYKSKEQLLGMVGCTKSHQDPRLLEPELSNIDMASYVVQHLTGSELSFVLQPVVEDVPTAEEEMQSLSVSQELDTRARHPAISLGSTHNAEIVVRYLHLLSKDRWTRYDTWSKIAMGLKNEYGDRFKSDFIELSRMAPNFDLDAAEKLWASVGNPGYSGRPLTFGTILKWCKLDDSEGYAAVKASAVPPYVLERFNKGDRGRAEIVASLLRREVKKVGRNDYFVFESGPNVWRKVTRDGIQMRVSHMLEEAMQDVQVYYKFRALSPALEEDDRKVFQDLSALAVDLRDGTLRAREPEDYIHILATCDYNPNVDTCEVSDLVSQIMAGDEEMVSYLQKLLGYGITGEISEEIFVLFNGTGRNGKGVITQTLQNILGEDFVKDMEVGLICGDDRSLSNSSASMVKLGGSRIALFKESKEDEVLKTNVVQLLTGGDRIPCRDVYASAVSLTPRHLSILETNHLPSLGGDVIPAMVERIMVVHFPVTFKGDLLPGESWTPLVQPADKTLKGRLKDMRCSFLTWLVQGSIVWYRDRNLKSSAPSAVKEFTRQYMLAEDLMAQFIEAACTIGPYNRISSNELVEYYNEWLRHTTNTRKRIDNRGMATLMNRKGFYKKSTRVNGVPTKGYEGIRVDEDRFRESLE</sequence>
<reference evidence="5 6" key="1">
    <citation type="submission" date="2017-08" db="EMBL/GenBank/DDBJ databases">
        <title>Acidophilic green algal genome provides insights into adaptation to an acidic environment.</title>
        <authorList>
            <person name="Hirooka S."/>
            <person name="Hirose Y."/>
            <person name="Kanesaki Y."/>
            <person name="Higuchi S."/>
            <person name="Fujiwara T."/>
            <person name="Onuma R."/>
            <person name="Era A."/>
            <person name="Ohbayashi R."/>
            <person name="Uzuka A."/>
            <person name="Nozaki H."/>
            <person name="Yoshikawa H."/>
            <person name="Miyagishima S.Y."/>
        </authorList>
    </citation>
    <scope>NUCLEOTIDE SEQUENCE [LARGE SCALE GENOMIC DNA]</scope>
    <source>
        <strain evidence="5 6">NIES-2499</strain>
    </source>
</reference>
<dbReference type="GO" id="GO:0005524">
    <property type="term" value="F:ATP binding"/>
    <property type="evidence" value="ECO:0007669"/>
    <property type="project" value="UniProtKB-KW"/>
</dbReference>
<organism evidence="5 6">
    <name type="scientific">Chlamydomonas eustigma</name>
    <dbReference type="NCBI Taxonomy" id="1157962"/>
    <lineage>
        <taxon>Eukaryota</taxon>
        <taxon>Viridiplantae</taxon>
        <taxon>Chlorophyta</taxon>
        <taxon>core chlorophytes</taxon>
        <taxon>Chlorophyceae</taxon>
        <taxon>CS clade</taxon>
        <taxon>Chlamydomonadales</taxon>
        <taxon>Chlamydomonadaceae</taxon>
        <taxon>Chlamydomonas</taxon>
    </lineage>
</organism>
<dbReference type="OrthoDB" id="2375545at2759"/>
<dbReference type="EMBL" id="BEGY01000296">
    <property type="protein sequence ID" value="GAX86414.1"/>
    <property type="molecule type" value="Genomic_DNA"/>
</dbReference>
<dbReference type="NCBIfam" id="TIGR01613">
    <property type="entry name" value="primase_Cterm"/>
    <property type="match status" value="1"/>
</dbReference>
<dbReference type="InterPro" id="IPR014015">
    <property type="entry name" value="Helicase_SF3_DNA-vir"/>
</dbReference>
<keyword evidence="1" id="KW-0547">Nucleotide-binding</keyword>
<dbReference type="PANTHER" id="PTHR35372">
    <property type="entry name" value="ATP BINDING PROTEIN-RELATED"/>
    <property type="match status" value="1"/>
</dbReference>
<accession>A0A250XTN5</accession>
<dbReference type="Gene3D" id="3.40.50.300">
    <property type="entry name" value="P-loop containing nucleotide triphosphate hydrolases"/>
    <property type="match status" value="1"/>
</dbReference>
<name>A0A250XTN5_9CHLO</name>